<dbReference type="GO" id="GO:0005509">
    <property type="term" value="F:calcium ion binding"/>
    <property type="evidence" value="ECO:0007669"/>
    <property type="project" value="InterPro"/>
</dbReference>
<gene>
    <name evidence="11" type="ORF">ACHHYP_10867</name>
</gene>
<evidence type="ECO:0000256" key="5">
    <source>
        <dbReference type="ARBA" id="ARBA00023136"/>
    </source>
</evidence>
<feature type="transmembrane region" description="Helical" evidence="8">
    <location>
        <begin position="475"/>
        <end position="496"/>
    </location>
</feature>
<dbReference type="PRINTS" id="PR01433">
    <property type="entry name" value="POLYCYSTIN2"/>
</dbReference>
<feature type="transmembrane region" description="Helical" evidence="8">
    <location>
        <begin position="449"/>
        <end position="469"/>
    </location>
</feature>
<organism evidence="11 12">
    <name type="scientific">Achlya hypogyna</name>
    <name type="common">Oomycete</name>
    <name type="synonym">Protoachlya hypogyna</name>
    <dbReference type="NCBI Taxonomy" id="1202772"/>
    <lineage>
        <taxon>Eukaryota</taxon>
        <taxon>Sar</taxon>
        <taxon>Stramenopiles</taxon>
        <taxon>Oomycota</taxon>
        <taxon>Saprolegniomycetes</taxon>
        <taxon>Saprolegniales</taxon>
        <taxon>Achlyaceae</taxon>
        <taxon>Achlya</taxon>
    </lineage>
</organism>
<dbReference type="OrthoDB" id="444119at2759"/>
<name>A0A1V9YKE0_ACHHY</name>
<feature type="domain" description="Polycystin cation channel PKD1/PKD2" evidence="9">
    <location>
        <begin position="394"/>
        <end position="538"/>
    </location>
</feature>
<feature type="transmembrane region" description="Helical" evidence="8">
    <location>
        <begin position="369"/>
        <end position="388"/>
    </location>
</feature>
<dbReference type="PANTHER" id="PTHR10877:SF183">
    <property type="entry name" value="AT14535P-RELATED"/>
    <property type="match status" value="1"/>
</dbReference>
<comment type="caution">
    <text evidence="11">The sequence shown here is derived from an EMBL/GenBank/DDBJ whole genome shotgun (WGS) entry which is preliminary data.</text>
</comment>
<evidence type="ECO:0000256" key="6">
    <source>
        <dbReference type="ARBA" id="ARBA00023180"/>
    </source>
</evidence>
<dbReference type="InterPro" id="IPR046791">
    <property type="entry name" value="Polycystin_dom"/>
</dbReference>
<evidence type="ECO:0000256" key="7">
    <source>
        <dbReference type="PIRSR" id="PIRSR603915-2"/>
    </source>
</evidence>
<dbReference type="EMBL" id="JNBR01001524">
    <property type="protein sequence ID" value="OQR86190.1"/>
    <property type="molecule type" value="Genomic_DNA"/>
</dbReference>
<feature type="transmembrane region" description="Helical" evidence="8">
    <location>
        <begin position="508"/>
        <end position="529"/>
    </location>
</feature>
<evidence type="ECO:0000256" key="1">
    <source>
        <dbReference type="ARBA" id="ARBA00004141"/>
    </source>
</evidence>
<keyword evidence="3 8" id="KW-0812">Transmembrane</keyword>
<evidence type="ECO:0000313" key="11">
    <source>
        <dbReference type="EMBL" id="OQR86190.1"/>
    </source>
</evidence>
<dbReference type="Proteomes" id="UP000243579">
    <property type="component" value="Unassembled WGS sequence"/>
</dbReference>
<keyword evidence="12" id="KW-1185">Reference proteome</keyword>
<sequence length="696" mass="77947">MQSLQAVHEAETEENRRLHKGFKIATDVFKHSVKDQMYVHTLASHAAHKLRARTEILDMLKYFCFLALFLAFVINSTSSDARFRLGRLITTQILEKEFQIANTSVYKSYLTVDNLDEFYSFLTGPFWFSVFAAGSFDADTTYISGPLYNQPGFFGGSSQILGTIRIGQLRVAACPCEGVVPVENLTQPWCFPEYSSSTESKEPFGLGVTYEASTHESEPVFISITNRAYPGPTFTVELPNQEPRECEHESKHHCSVYAQLEALRTTKFFDTATRAIFVDFSVYNYNADVVTVVRLFVEQTMGGGLLATKNVVSFTPYLTGTTSEQISLGIQVLLYLVVLAQAYSALRHLYIHGLAYYKAGGGGSLANDINIVLFFLVAGLKCLMVLNLPSEYPPDVYINMRTSANYDYLSQSINSLNCFLSILKIFKYLSFLPTFNILTATVSNAISELVGLFILIAILLFGGSLAFTLAFGTSLAHYSVLLYSFYSLMSIFTLKLDVEEIFGANRILGPLFFITFVALIVLVIMHMLIACFENAYMEQKETYMFAKTMKVGSIGHEIVDHLLYHMIFKIPYLGPRVLLPWYQRSFVSSLNRTSDPALVRKSPQLHTAGGPQVVPVTTSAIEEMDFVETKNQAVHRMIAEIEEAHSAVVADIDHILENLTQRKVRHGPEVDILYEQLDALKKLEDEFEGCVAAMTG</sequence>
<feature type="transmembrane region" description="Helical" evidence="8">
    <location>
        <begin position="59"/>
        <end position="77"/>
    </location>
</feature>
<feature type="domain" description="Polycystin" evidence="10">
    <location>
        <begin position="109"/>
        <end position="314"/>
    </location>
</feature>
<proteinExistence type="inferred from homology"/>
<dbReference type="InterPro" id="IPR013122">
    <property type="entry name" value="PKD1_2_channel"/>
</dbReference>
<accession>A0A1V9YKE0</accession>
<dbReference type="InterPro" id="IPR051223">
    <property type="entry name" value="Polycystin"/>
</dbReference>
<reference evidence="11 12" key="1">
    <citation type="journal article" date="2014" name="Genome Biol. Evol.">
        <title>The secreted proteins of Achlya hypogyna and Thraustotheca clavata identify the ancestral oomycete secretome and reveal gene acquisitions by horizontal gene transfer.</title>
        <authorList>
            <person name="Misner I."/>
            <person name="Blouin N."/>
            <person name="Leonard G."/>
            <person name="Richards T.A."/>
            <person name="Lane C.E."/>
        </authorList>
    </citation>
    <scope>NUCLEOTIDE SEQUENCE [LARGE SCALE GENOMIC DNA]</scope>
    <source>
        <strain evidence="11 12">ATCC 48635</strain>
    </source>
</reference>
<dbReference type="STRING" id="1202772.A0A1V9YKE0"/>
<keyword evidence="6" id="KW-0325">Glycoprotein</keyword>
<evidence type="ECO:0000259" key="9">
    <source>
        <dbReference type="Pfam" id="PF08016"/>
    </source>
</evidence>
<protein>
    <submittedName>
        <fullName evidence="11">Uncharacterized protein</fullName>
    </submittedName>
</protein>
<keyword evidence="5 8" id="KW-0472">Membrane</keyword>
<dbReference type="Pfam" id="PF08016">
    <property type="entry name" value="PKD_channel"/>
    <property type="match status" value="1"/>
</dbReference>
<evidence type="ECO:0000313" key="12">
    <source>
        <dbReference type="Proteomes" id="UP000243579"/>
    </source>
</evidence>
<comment type="subcellular location">
    <subcellularLocation>
        <location evidence="1">Membrane</location>
        <topology evidence="1">Multi-pass membrane protein</topology>
    </subcellularLocation>
</comment>
<feature type="transmembrane region" description="Helical" evidence="8">
    <location>
        <begin position="332"/>
        <end position="357"/>
    </location>
</feature>
<dbReference type="PANTHER" id="PTHR10877">
    <property type="entry name" value="POLYCYSTIN FAMILY MEMBER"/>
    <property type="match status" value="1"/>
</dbReference>
<feature type="disulfide bond" evidence="7">
    <location>
        <begin position="176"/>
        <end position="190"/>
    </location>
</feature>
<evidence type="ECO:0000259" key="10">
    <source>
        <dbReference type="Pfam" id="PF20519"/>
    </source>
</evidence>
<evidence type="ECO:0000256" key="4">
    <source>
        <dbReference type="ARBA" id="ARBA00022989"/>
    </source>
</evidence>
<evidence type="ECO:0000256" key="8">
    <source>
        <dbReference type="SAM" id="Phobius"/>
    </source>
</evidence>
<evidence type="ECO:0000256" key="2">
    <source>
        <dbReference type="ARBA" id="ARBA00007200"/>
    </source>
</evidence>
<comment type="similarity">
    <text evidence="2">Belongs to the polycystin family.</text>
</comment>
<dbReference type="Pfam" id="PF20519">
    <property type="entry name" value="Polycystin_dom"/>
    <property type="match status" value="1"/>
</dbReference>
<dbReference type="AlphaFoldDB" id="A0A1V9YKE0"/>
<dbReference type="GO" id="GO:0016020">
    <property type="term" value="C:membrane"/>
    <property type="evidence" value="ECO:0007669"/>
    <property type="project" value="UniProtKB-SubCell"/>
</dbReference>
<dbReference type="InterPro" id="IPR003915">
    <property type="entry name" value="PKD_2"/>
</dbReference>
<keyword evidence="4 8" id="KW-1133">Transmembrane helix</keyword>
<evidence type="ECO:0000256" key="3">
    <source>
        <dbReference type="ARBA" id="ARBA00022692"/>
    </source>
</evidence>